<accession>A0AC34FGK6</accession>
<dbReference type="Proteomes" id="UP000887579">
    <property type="component" value="Unplaced"/>
</dbReference>
<name>A0AC34FGK6_9BILA</name>
<organism evidence="1 2">
    <name type="scientific">Panagrolaimus sp. ES5</name>
    <dbReference type="NCBI Taxonomy" id="591445"/>
    <lineage>
        <taxon>Eukaryota</taxon>
        <taxon>Metazoa</taxon>
        <taxon>Ecdysozoa</taxon>
        <taxon>Nematoda</taxon>
        <taxon>Chromadorea</taxon>
        <taxon>Rhabditida</taxon>
        <taxon>Tylenchina</taxon>
        <taxon>Panagrolaimomorpha</taxon>
        <taxon>Panagrolaimoidea</taxon>
        <taxon>Panagrolaimidae</taxon>
        <taxon>Panagrolaimus</taxon>
    </lineage>
</organism>
<proteinExistence type="predicted"/>
<evidence type="ECO:0000313" key="1">
    <source>
        <dbReference type="Proteomes" id="UP000887579"/>
    </source>
</evidence>
<protein>
    <submittedName>
        <fullName evidence="2">Uncharacterized protein</fullName>
    </submittedName>
</protein>
<sequence length="177" mass="20823">MVKSKVYKFDLTRLQMCDYTLTYDEFLLLTGSGKLTSLNLHEVSVKYHDGSLVPFDVICQHKPNIKRIDIHSSSDGIFFEPDTTKKLVEIISGYQKLSQFFIKGISDNFDIEAFVEYLTTNPQYYIVLELFNTVSKDFKNKVREFWKRPRSSFNPTLRFRQDIDADKYDGFYDNLSF</sequence>
<reference evidence="2" key="1">
    <citation type="submission" date="2022-11" db="UniProtKB">
        <authorList>
            <consortium name="WormBaseParasite"/>
        </authorList>
    </citation>
    <scope>IDENTIFICATION</scope>
</reference>
<dbReference type="WBParaSite" id="ES5_v2.g16472.t1">
    <property type="protein sequence ID" value="ES5_v2.g16472.t1"/>
    <property type="gene ID" value="ES5_v2.g16472"/>
</dbReference>
<evidence type="ECO:0000313" key="2">
    <source>
        <dbReference type="WBParaSite" id="ES5_v2.g16472.t1"/>
    </source>
</evidence>